<gene>
    <name evidence="1" type="ORF">DSO57_1009424</name>
</gene>
<accession>A0ACC2SVM5</accession>
<proteinExistence type="predicted"/>
<evidence type="ECO:0000313" key="1">
    <source>
        <dbReference type="EMBL" id="KAJ9066439.1"/>
    </source>
</evidence>
<sequence>MIGQKRVYRMERLSAQPGIVGVFKGGVFYTVPRLLFLKGLVVHYLRSKLLTHSMKRVSASLFANLGKSTTLSSRLPKAVQPRFYASSSVNPRAMAQVQAMPQIDHHFLPFDLTNNKPRTMSKPAYSLISSVAGMAKRPNVKTSTETDVGQGFGEDSYFQRHDAIGVADGVGGWSLNNGNSAFYSRQLMHYALLELNKYDDIDNEEFVGYDSADPKNVLAKCYDRANFDAYMKQIKGSTTALLALLRGDELRVANLGDCGVCVIRNGEFLFRSEEQQHAFNYPYQLGIVGGDNPLSGQRYNLKVKKGDIVIIGSDGLFDNLYDEDILETVQSSLRLQEVGMTATRVEIQPALIAERLMLNAREVAENSRNVTSPFSERAAAEGLYHQGGKLDDITVVVGVVWDNEDSPDRR</sequence>
<dbReference type="Proteomes" id="UP001165960">
    <property type="component" value="Unassembled WGS sequence"/>
</dbReference>
<evidence type="ECO:0000313" key="2">
    <source>
        <dbReference type="Proteomes" id="UP001165960"/>
    </source>
</evidence>
<protein>
    <submittedName>
        <fullName evidence="1">Uncharacterized protein</fullName>
    </submittedName>
</protein>
<organism evidence="1 2">
    <name type="scientific">Entomophthora muscae</name>
    <dbReference type="NCBI Taxonomy" id="34485"/>
    <lineage>
        <taxon>Eukaryota</taxon>
        <taxon>Fungi</taxon>
        <taxon>Fungi incertae sedis</taxon>
        <taxon>Zoopagomycota</taxon>
        <taxon>Entomophthoromycotina</taxon>
        <taxon>Entomophthoromycetes</taxon>
        <taxon>Entomophthorales</taxon>
        <taxon>Entomophthoraceae</taxon>
        <taxon>Entomophthora</taxon>
    </lineage>
</organism>
<dbReference type="EMBL" id="QTSX02004290">
    <property type="protein sequence ID" value="KAJ9066439.1"/>
    <property type="molecule type" value="Genomic_DNA"/>
</dbReference>
<comment type="caution">
    <text evidence="1">The sequence shown here is derived from an EMBL/GenBank/DDBJ whole genome shotgun (WGS) entry which is preliminary data.</text>
</comment>
<name>A0ACC2SVM5_9FUNG</name>
<keyword evidence="2" id="KW-1185">Reference proteome</keyword>
<reference evidence="1" key="1">
    <citation type="submission" date="2022-04" db="EMBL/GenBank/DDBJ databases">
        <title>Genome of the entomopathogenic fungus Entomophthora muscae.</title>
        <authorList>
            <person name="Elya C."/>
            <person name="Lovett B.R."/>
            <person name="Lee E."/>
            <person name="Macias A.M."/>
            <person name="Hajek A.E."/>
            <person name="De Bivort B.L."/>
            <person name="Kasson M.T."/>
            <person name="De Fine Licht H.H."/>
            <person name="Stajich J.E."/>
        </authorList>
    </citation>
    <scope>NUCLEOTIDE SEQUENCE</scope>
    <source>
        <strain evidence="1">Berkeley</strain>
    </source>
</reference>